<protein>
    <recommendedName>
        <fullName evidence="4">Xaa-Pro aminopeptidase</fullName>
        <ecNumber evidence="4">3.4.11.9</ecNumber>
    </recommendedName>
</protein>
<dbReference type="GO" id="GO:0030145">
    <property type="term" value="F:manganese ion binding"/>
    <property type="evidence" value="ECO:0007669"/>
    <property type="project" value="InterPro"/>
</dbReference>
<dbReference type="InterPro" id="IPR000994">
    <property type="entry name" value="Pept_M24"/>
</dbReference>
<proteinExistence type="inferred from homology"/>
<evidence type="ECO:0000256" key="3">
    <source>
        <dbReference type="ARBA" id="ARBA00008766"/>
    </source>
</evidence>
<keyword evidence="11" id="KW-0732">Signal</keyword>
<dbReference type="Pfam" id="PF05195">
    <property type="entry name" value="AMP_N"/>
    <property type="match status" value="1"/>
</dbReference>
<dbReference type="SMART" id="SM01011">
    <property type="entry name" value="AMP_N"/>
    <property type="match status" value="1"/>
</dbReference>
<evidence type="ECO:0000313" key="13">
    <source>
        <dbReference type="EMBL" id="GFZ84325.1"/>
    </source>
</evidence>
<evidence type="ECO:0000256" key="2">
    <source>
        <dbReference type="ARBA" id="ARBA00001936"/>
    </source>
</evidence>
<dbReference type="GO" id="GO:0006508">
    <property type="term" value="P:proteolysis"/>
    <property type="evidence" value="ECO:0007669"/>
    <property type="project" value="UniProtKB-KW"/>
</dbReference>
<sequence>MKSLITLLCFLTFSSSIIAQKGTPEDYLSSQFHKERREALRAKMPKNTVAVFFANAERNRSNDVDYVYHQDPDFYYLTGYKEPNSVLVIFSEKQTNAEGKTYNELLYVQEKNPQAEQWTGYRLGVEGAKSQLGFDMAFNGKEFLNSGIDYTKFDKVLFDSFKDDYRDSPRDEADLFDLVKSFRSQLEATQTAINSENTMTVELNQSTNIEEKKATVDNRTLSQLMAGLRQVKTPEEMVLLTKAVRISAMGQREIMKAMHPGMSETEIQGVHEYVYKKYGSEYEGYPSIVGAGNNGCVLHYIENSKMKVENDLVLMDLGAEYHGYTADVTRTIPANGKFSPEQKAIYDLVYNAQEAGIAASIIGNNLRSPDTAARKVIAEGLIKLGIVKTEADAWKYFPHGTSHHIGLDVHDPSLRGDFEANMVITVEPGIYIPEGSDCDKKWWGIAVRIEDDILITENGPVNLSAEAPRKAEEIEALMKESSVLDNFKLPKLD</sequence>
<dbReference type="Gene3D" id="3.40.350.10">
    <property type="entry name" value="Creatinase/prolidase N-terminal domain"/>
    <property type="match status" value="1"/>
</dbReference>
<evidence type="ECO:0000256" key="11">
    <source>
        <dbReference type="SAM" id="SignalP"/>
    </source>
</evidence>
<comment type="similarity">
    <text evidence="3 10">Belongs to the peptidase M24B family.</text>
</comment>
<dbReference type="InterPro" id="IPR007865">
    <property type="entry name" value="Aminopep_P_N"/>
</dbReference>
<evidence type="ECO:0000256" key="4">
    <source>
        <dbReference type="ARBA" id="ARBA00012574"/>
    </source>
</evidence>
<dbReference type="AlphaFoldDB" id="A0A8J2X9T6"/>
<evidence type="ECO:0000256" key="7">
    <source>
        <dbReference type="ARBA" id="ARBA00022801"/>
    </source>
</evidence>
<evidence type="ECO:0000313" key="14">
    <source>
        <dbReference type="Proteomes" id="UP000598120"/>
    </source>
</evidence>
<dbReference type="RefSeq" id="WP_188605622.1">
    <property type="nucleotide sequence ID" value="NZ_BMIC01000002.1"/>
</dbReference>
<feature type="chain" id="PRO_5035176768" description="Xaa-Pro aminopeptidase" evidence="11">
    <location>
        <begin position="20"/>
        <end position="493"/>
    </location>
</feature>
<dbReference type="SUPFAM" id="SSF53092">
    <property type="entry name" value="Creatinase/prolidase N-terminal domain"/>
    <property type="match status" value="1"/>
</dbReference>
<name>A0A8J2X9T6_9FLAO</name>
<dbReference type="GO" id="GO:0070006">
    <property type="term" value="F:metalloaminopeptidase activity"/>
    <property type="evidence" value="ECO:0007669"/>
    <property type="project" value="InterPro"/>
</dbReference>
<comment type="caution">
    <text evidence="13">The sequence shown here is derived from an EMBL/GenBank/DDBJ whole genome shotgun (WGS) entry which is preliminary data.</text>
</comment>
<dbReference type="PANTHER" id="PTHR43226">
    <property type="entry name" value="XAA-PRO AMINOPEPTIDASE 3"/>
    <property type="match status" value="1"/>
</dbReference>
<dbReference type="PROSITE" id="PS00491">
    <property type="entry name" value="PROLINE_PEPTIDASE"/>
    <property type="match status" value="1"/>
</dbReference>
<dbReference type="EC" id="3.4.11.9" evidence="4"/>
<dbReference type="InterPro" id="IPR001131">
    <property type="entry name" value="Peptidase_M24B_aminopep-P_CS"/>
</dbReference>
<evidence type="ECO:0000256" key="5">
    <source>
        <dbReference type="ARBA" id="ARBA00022670"/>
    </source>
</evidence>
<evidence type="ECO:0000256" key="8">
    <source>
        <dbReference type="ARBA" id="ARBA00023049"/>
    </source>
</evidence>
<evidence type="ECO:0000256" key="1">
    <source>
        <dbReference type="ARBA" id="ARBA00001424"/>
    </source>
</evidence>
<comment type="cofactor">
    <cofactor evidence="2">
        <name>Mn(2+)</name>
        <dbReference type="ChEBI" id="CHEBI:29035"/>
    </cofactor>
</comment>
<dbReference type="CDD" id="cd01087">
    <property type="entry name" value="Prolidase"/>
    <property type="match status" value="1"/>
</dbReference>
<dbReference type="Proteomes" id="UP000598120">
    <property type="component" value="Unassembled WGS sequence"/>
</dbReference>
<keyword evidence="14" id="KW-1185">Reference proteome</keyword>
<gene>
    <name evidence="13" type="primary">pepP</name>
    <name evidence="13" type="ORF">GCM10011531_13760</name>
</gene>
<dbReference type="Gene3D" id="3.90.230.10">
    <property type="entry name" value="Creatinase/methionine aminopeptidase superfamily"/>
    <property type="match status" value="1"/>
</dbReference>
<keyword evidence="13" id="KW-0031">Aminopeptidase</keyword>
<reference evidence="13 14" key="1">
    <citation type="journal article" date="2014" name="Int. J. Syst. Evol. Microbiol.">
        <title>Complete genome sequence of Corynebacterium casei LMG S-19264T (=DSM 44701T), isolated from a smear-ripened cheese.</title>
        <authorList>
            <consortium name="US DOE Joint Genome Institute (JGI-PGF)"/>
            <person name="Walter F."/>
            <person name="Albersmeier A."/>
            <person name="Kalinowski J."/>
            <person name="Ruckert C."/>
        </authorList>
    </citation>
    <scope>NUCLEOTIDE SEQUENCE [LARGE SCALE GENOMIC DNA]</scope>
    <source>
        <strain evidence="13 14">CGMCC 1.15295</strain>
    </source>
</reference>
<dbReference type="EMBL" id="BMIC01000002">
    <property type="protein sequence ID" value="GFZ84325.1"/>
    <property type="molecule type" value="Genomic_DNA"/>
</dbReference>
<organism evidence="13 14">
    <name type="scientific">Aquaticitalea lipolytica</name>
    <dbReference type="NCBI Taxonomy" id="1247562"/>
    <lineage>
        <taxon>Bacteria</taxon>
        <taxon>Pseudomonadati</taxon>
        <taxon>Bacteroidota</taxon>
        <taxon>Flavobacteriia</taxon>
        <taxon>Flavobacteriales</taxon>
        <taxon>Flavobacteriaceae</taxon>
        <taxon>Aquaticitalea</taxon>
    </lineage>
</organism>
<keyword evidence="6 10" id="KW-0479">Metal-binding</keyword>
<dbReference type="InterPro" id="IPR052433">
    <property type="entry name" value="X-Pro_dipept-like"/>
</dbReference>
<evidence type="ECO:0000259" key="12">
    <source>
        <dbReference type="SMART" id="SM01011"/>
    </source>
</evidence>
<dbReference type="PANTHER" id="PTHR43226:SF4">
    <property type="entry name" value="XAA-PRO AMINOPEPTIDASE 3"/>
    <property type="match status" value="1"/>
</dbReference>
<dbReference type="SUPFAM" id="SSF55920">
    <property type="entry name" value="Creatinase/aminopeptidase"/>
    <property type="match status" value="1"/>
</dbReference>
<feature type="signal peptide" evidence="11">
    <location>
        <begin position="1"/>
        <end position="19"/>
    </location>
</feature>
<feature type="domain" description="Aminopeptidase P N-terminal" evidence="12">
    <location>
        <begin position="28"/>
        <end position="176"/>
    </location>
</feature>
<keyword evidence="9" id="KW-0464">Manganese</keyword>
<keyword evidence="8" id="KW-0482">Metalloprotease</keyword>
<dbReference type="InterPro" id="IPR036005">
    <property type="entry name" value="Creatinase/aminopeptidase-like"/>
</dbReference>
<accession>A0A8J2X9T6</accession>
<evidence type="ECO:0000256" key="9">
    <source>
        <dbReference type="ARBA" id="ARBA00023211"/>
    </source>
</evidence>
<keyword evidence="7" id="KW-0378">Hydrolase</keyword>
<evidence type="ECO:0000256" key="6">
    <source>
        <dbReference type="ARBA" id="ARBA00022723"/>
    </source>
</evidence>
<evidence type="ECO:0000256" key="10">
    <source>
        <dbReference type="RuleBase" id="RU000590"/>
    </source>
</evidence>
<comment type="catalytic activity">
    <reaction evidence="1">
        <text>Release of any N-terminal amino acid, including proline, that is linked to proline, even from a dipeptide or tripeptide.</text>
        <dbReference type="EC" id="3.4.11.9"/>
    </reaction>
</comment>
<dbReference type="Pfam" id="PF00557">
    <property type="entry name" value="Peptidase_M24"/>
    <property type="match status" value="1"/>
</dbReference>
<keyword evidence="5" id="KW-0645">Protease</keyword>
<dbReference type="InterPro" id="IPR029149">
    <property type="entry name" value="Creatin/AminoP/Spt16_N"/>
</dbReference>